<dbReference type="AlphaFoldDB" id="A0A9D1APC2"/>
<feature type="transmembrane region" description="Helical" evidence="1">
    <location>
        <begin position="109"/>
        <end position="131"/>
    </location>
</feature>
<dbReference type="Proteomes" id="UP000824242">
    <property type="component" value="Unassembled WGS sequence"/>
</dbReference>
<accession>A0A9D1APC2</accession>
<gene>
    <name evidence="2" type="ORF">IAB89_09490</name>
</gene>
<feature type="transmembrane region" description="Helical" evidence="1">
    <location>
        <begin position="143"/>
        <end position="170"/>
    </location>
</feature>
<sequence length="191" mass="20373">MKKKDAVVSMCISALLCALGIIIPMFMPKIWIPPMSFTLASHVPIFIAMFISPASAIMVTVVTSIGFALSMPLVVALRAASHLVFVLVGAFLLKKSGSILQSMRTATPYGLLLAILHGACESVVVTAFYFTGNGSESWYESGYVVSVLLLVGLGTVVHSLIDFGIAVAVWKPLCPMLHIPVSAKMRTRTAS</sequence>
<evidence type="ECO:0008006" key="4">
    <source>
        <dbReference type="Google" id="ProtNLM"/>
    </source>
</evidence>
<evidence type="ECO:0000313" key="2">
    <source>
        <dbReference type="EMBL" id="HIR47868.1"/>
    </source>
</evidence>
<organism evidence="2 3">
    <name type="scientific">Candidatus Caccousia avicola</name>
    <dbReference type="NCBI Taxonomy" id="2840721"/>
    <lineage>
        <taxon>Bacteria</taxon>
        <taxon>Bacillati</taxon>
        <taxon>Bacillota</taxon>
        <taxon>Clostridia</taxon>
        <taxon>Eubacteriales</taxon>
        <taxon>Oscillospiraceae</taxon>
        <taxon>Oscillospiraceae incertae sedis</taxon>
        <taxon>Candidatus Caccousia</taxon>
    </lineage>
</organism>
<evidence type="ECO:0000313" key="3">
    <source>
        <dbReference type="Proteomes" id="UP000824242"/>
    </source>
</evidence>
<feature type="transmembrane region" description="Helical" evidence="1">
    <location>
        <begin position="6"/>
        <end position="27"/>
    </location>
</feature>
<feature type="transmembrane region" description="Helical" evidence="1">
    <location>
        <begin position="75"/>
        <end position="93"/>
    </location>
</feature>
<keyword evidence="1" id="KW-0472">Membrane</keyword>
<feature type="transmembrane region" description="Helical" evidence="1">
    <location>
        <begin position="39"/>
        <end position="69"/>
    </location>
</feature>
<comment type="caution">
    <text evidence="2">The sequence shown here is derived from an EMBL/GenBank/DDBJ whole genome shotgun (WGS) entry which is preliminary data.</text>
</comment>
<proteinExistence type="predicted"/>
<keyword evidence="1" id="KW-1133">Transmembrane helix</keyword>
<dbReference type="Gene3D" id="1.10.1760.20">
    <property type="match status" value="1"/>
</dbReference>
<name>A0A9D1APC2_9FIRM</name>
<evidence type="ECO:0000256" key="1">
    <source>
        <dbReference type="SAM" id="Phobius"/>
    </source>
</evidence>
<protein>
    <recommendedName>
        <fullName evidence="4">Niacin transporter NiaX</fullName>
    </recommendedName>
</protein>
<keyword evidence="1" id="KW-0812">Transmembrane</keyword>
<dbReference type="EMBL" id="DVGZ01000103">
    <property type="protein sequence ID" value="HIR47868.1"/>
    <property type="molecule type" value="Genomic_DNA"/>
</dbReference>
<reference evidence="2" key="2">
    <citation type="journal article" date="2021" name="PeerJ">
        <title>Extensive microbial diversity within the chicken gut microbiome revealed by metagenomics and culture.</title>
        <authorList>
            <person name="Gilroy R."/>
            <person name="Ravi A."/>
            <person name="Getino M."/>
            <person name="Pursley I."/>
            <person name="Horton D.L."/>
            <person name="Alikhan N.F."/>
            <person name="Baker D."/>
            <person name="Gharbi K."/>
            <person name="Hall N."/>
            <person name="Watson M."/>
            <person name="Adriaenssens E.M."/>
            <person name="Foster-Nyarko E."/>
            <person name="Jarju S."/>
            <person name="Secka A."/>
            <person name="Antonio M."/>
            <person name="Oren A."/>
            <person name="Chaudhuri R.R."/>
            <person name="La Ragione R."/>
            <person name="Hildebrand F."/>
            <person name="Pallen M.J."/>
        </authorList>
    </citation>
    <scope>NUCLEOTIDE SEQUENCE</scope>
    <source>
        <strain evidence="2">ChiSxjej1B13-7958</strain>
    </source>
</reference>
<reference evidence="2" key="1">
    <citation type="submission" date="2020-10" db="EMBL/GenBank/DDBJ databases">
        <authorList>
            <person name="Gilroy R."/>
        </authorList>
    </citation>
    <scope>NUCLEOTIDE SEQUENCE</scope>
    <source>
        <strain evidence="2">ChiSxjej1B13-7958</strain>
    </source>
</reference>